<reference evidence="2 3" key="1">
    <citation type="journal article" date="2008" name="Proc. Natl. Acad. Sci. U.S.A.">
        <title>Niche adaptation and genome expansion in the chlorophyll d-producing cyanobacterium Acaryochloris marina.</title>
        <authorList>
            <person name="Swingley W.D."/>
            <person name="Chen M."/>
            <person name="Cheung P.C."/>
            <person name="Conrad A.L."/>
            <person name="Dejesa L.C."/>
            <person name="Hao J."/>
            <person name="Honchak B.M."/>
            <person name="Karbach L.E."/>
            <person name="Kurdoglu A."/>
            <person name="Lahiri S."/>
            <person name="Mastrian S.D."/>
            <person name="Miyashita H."/>
            <person name="Page L."/>
            <person name="Ramakrishna P."/>
            <person name="Satoh S."/>
            <person name="Sattley W.M."/>
            <person name="Shimada Y."/>
            <person name="Taylor H.L."/>
            <person name="Tomo T."/>
            <person name="Tsuchiya T."/>
            <person name="Wang Z.T."/>
            <person name="Raymond J."/>
            <person name="Mimuro M."/>
            <person name="Blankenship R.E."/>
            <person name="Touchman J.W."/>
        </authorList>
    </citation>
    <scope>NUCLEOTIDE SEQUENCE [LARGE SCALE GENOMIC DNA]</scope>
    <source>
        <strain evidence="3">MBIC 11017</strain>
    </source>
</reference>
<protein>
    <submittedName>
        <fullName evidence="2">Uncharacterized protein</fullName>
    </submittedName>
</protein>
<accession>B0BZS2</accession>
<feature type="region of interest" description="Disordered" evidence="1">
    <location>
        <begin position="19"/>
        <end position="50"/>
    </location>
</feature>
<evidence type="ECO:0000313" key="3">
    <source>
        <dbReference type="Proteomes" id="UP000000268"/>
    </source>
</evidence>
<dbReference type="KEGG" id="amr:AM1_0956"/>
<gene>
    <name evidence="2" type="ordered locus">AM1_0956</name>
</gene>
<name>B0BZS2_ACAM1</name>
<keyword evidence="3" id="KW-1185">Reference proteome</keyword>
<sequence>MLDLFLSMTQLRENLQKYKAYRHSPSKREPPMVGDKAGDSELGKKGMDNR</sequence>
<dbReference type="AlphaFoldDB" id="B0BZS2"/>
<evidence type="ECO:0000256" key="1">
    <source>
        <dbReference type="SAM" id="MobiDB-lite"/>
    </source>
</evidence>
<dbReference type="EMBL" id="CP000828">
    <property type="protein sequence ID" value="ABW25998.1"/>
    <property type="molecule type" value="Genomic_DNA"/>
</dbReference>
<organism evidence="2 3">
    <name type="scientific">Acaryochloris marina (strain MBIC 11017)</name>
    <dbReference type="NCBI Taxonomy" id="329726"/>
    <lineage>
        <taxon>Bacteria</taxon>
        <taxon>Bacillati</taxon>
        <taxon>Cyanobacteriota</taxon>
        <taxon>Cyanophyceae</taxon>
        <taxon>Acaryochloridales</taxon>
        <taxon>Acaryochloridaceae</taxon>
        <taxon>Acaryochloris</taxon>
    </lineage>
</organism>
<dbReference type="HOGENOM" id="CLU_3113299_0_0_3"/>
<dbReference type="Proteomes" id="UP000000268">
    <property type="component" value="Chromosome"/>
</dbReference>
<evidence type="ECO:0000313" key="2">
    <source>
        <dbReference type="EMBL" id="ABW25998.1"/>
    </source>
</evidence>
<feature type="compositionally biased region" description="Basic and acidic residues" evidence="1">
    <location>
        <begin position="26"/>
        <end position="50"/>
    </location>
</feature>
<proteinExistence type="predicted"/>